<evidence type="ECO:0000256" key="10">
    <source>
        <dbReference type="ARBA" id="ARBA00023310"/>
    </source>
</evidence>
<dbReference type="PANTHER" id="PTHR11410">
    <property type="entry name" value="ATP SYNTHASE SUBUNIT A"/>
    <property type="match status" value="1"/>
</dbReference>
<protein>
    <recommendedName>
        <fullName evidence="11 12">ATP synthase subunit a</fullName>
    </recommendedName>
    <alternativeName>
        <fullName evidence="11">ATP synthase F0 sector subunit a</fullName>
    </alternativeName>
    <alternativeName>
        <fullName evidence="11">F-ATPase subunit 6</fullName>
    </alternativeName>
</protein>
<feature type="transmembrane region" description="Helical" evidence="11">
    <location>
        <begin position="276"/>
        <end position="295"/>
    </location>
</feature>
<organism evidence="13">
    <name type="scientific">Blattabacterium sp.</name>
    <name type="common">Anaplecta sp.</name>
    <dbReference type="NCBI Taxonomy" id="2712790"/>
    <lineage>
        <taxon>Bacteria</taxon>
        <taxon>Pseudomonadati</taxon>
        <taxon>Bacteroidota</taxon>
        <taxon>Flavobacteriia</taxon>
        <taxon>Flavobacteriales</taxon>
        <taxon>Blattabacteriaceae</taxon>
        <taxon>Blattabacterium</taxon>
    </lineage>
</organism>
<dbReference type="Gene3D" id="1.20.120.220">
    <property type="entry name" value="ATP synthase, F0 complex, subunit A"/>
    <property type="match status" value="1"/>
</dbReference>
<keyword evidence="3 11" id="KW-0813">Transport</keyword>
<evidence type="ECO:0000256" key="1">
    <source>
        <dbReference type="ARBA" id="ARBA00004141"/>
    </source>
</evidence>
<evidence type="ECO:0000256" key="5">
    <source>
        <dbReference type="ARBA" id="ARBA00022692"/>
    </source>
</evidence>
<feature type="transmembrane region" description="Helical" evidence="11">
    <location>
        <begin position="187"/>
        <end position="207"/>
    </location>
</feature>
<keyword evidence="4 11" id="KW-0138">CF(0)</keyword>
<feature type="transmembrane region" description="Helical" evidence="11">
    <location>
        <begin position="129"/>
        <end position="150"/>
    </location>
</feature>
<keyword evidence="8 11" id="KW-0406">Ion transport</keyword>
<sequence length="346" mass="40068">MLKKLLKILLSLLIIIPITSNCSHYHNNNRLDISKIILEHILDSHDWHIVNNKIILPLPIILLNKNKKLEIFTSNQFYNGKLVKGKNNFYKMFKEQIYITNYKGELKMNNKGSPINDIPILDLSITKNIVSIILSIIILFVIFIKMVYSYKSFHNTWSLGILLEFLILFIRDEIVIPNIGNTKYRKYLPFLLTLFFFILINNLIGLIPGFPNVTGNINITFVLSAIVFFIMNLSSNKHYWKHLLWMPNVPILIKIILAPIEFIGIFIRPMTLCIRLFANITAGHIVILSFICLIFIFKSLWIASFSIIFGFFIFLLEIMVSFLQAFIFTNISALLIGSVINHSSKK</sequence>
<dbReference type="HAMAP" id="MF_01393">
    <property type="entry name" value="ATP_synth_a_bact"/>
    <property type="match status" value="1"/>
</dbReference>
<evidence type="ECO:0000256" key="4">
    <source>
        <dbReference type="ARBA" id="ARBA00022547"/>
    </source>
</evidence>
<dbReference type="CDD" id="cd00310">
    <property type="entry name" value="ATP-synt_Fo_a_6"/>
    <property type="match status" value="1"/>
</dbReference>
<evidence type="ECO:0000256" key="12">
    <source>
        <dbReference type="RuleBase" id="RU000483"/>
    </source>
</evidence>
<dbReference type="EMBL" id="MN042935">
    <property type="protein sequence ID" value="QID56915.1"/>
    <property type="molecule type" value="Genomic_DNA"/>
</dbReference>
<name>A0A6G6BY70_9FLAO</name>
<dbReference type="PRINTS" id="PR00123">
    <property type="entry name" value="ATPASEA"/>
</dbReference>
<evidence type="ECO:0000256" key="8">
    <source>
        <dbReference type="ARBA" id="ARBA00023065"/>
    </source>
</evidence>
<comment type="similarity">
    <text evidence="2 11 12">Belongs to the ATPase A chain family.</text>
</comment>
<dbReference type="InterPro" id="IPR045083">
    <property type="entry name" value="ATP_synth_F0_asu_bact/mt"/>
</dbReference>
<comment type="subcellular location">
    <subcellularLocation>
        <location evidence="11 12">Cell membrane</location>
        <topology evidence="11 12">Multi-pass membrane protein</topology>
    </subcellularLocation>
    <subcellularLocation>
        <location evidence="1">Membrane</location>
        <topology evidence="1">Multi-pass membrane protein</topology>
    </subcellularLocation>
</comment>
<evidence type="ECO:0000256" key="2">
    <source>
        <dbReference type="ARBA" id="ARBA00006810"/>
    </source>
</evidence>
<keyword evidence="10 11" id="KW-0066">ATP synthesis</keyword>
<keyword evidence="6 11" id="KW-0375">Hydrogen ion transport</keyword>
<dbReference type="InterPro" id="IPR035908">
    <property type="entry name" value="F0_ATP_A_sf"/>
</dbReference>
<dbReference type="SUPFAM" id="SSF81336">
    <property type="entry name" value="F1F0 ATP synthase subunit A"/>
    <property type="match status" value="1"/>
</dbReference>
<evidence type="ECO:0000256" key="11">
    <source>
        <dbReference type="HAMAP-Rule" id="MF_01393"/>
    </source>
</evidence>
<evidence type="ECO:0000256" key="3">
    <source>
        <dbReference type="ARBA" id="ARBA00022448"/>
    </source>
</evidence>
<dbReference type="GO" id="GO:0046933">
    <property type="term" value="F:proton-transporting ATP synthase activity, rotational mechanism"/>
    <property type="evidence" value="ECO:0007669"/>
    <property type="project" value="UniProtKB-UniRule"/>
</dbReference>
<dbReference type="PANTHER" id="PTHR11410:SF0">
    <property type="entry name" value="ATP SYNTHASE SUBUNIT A"/>
    <property type="match status" value="1"/>
</dbReference>
<dbReference type="AlphaFoldDB" id="A0A6G6BY70"/>
<keyword evidence="9 11" id="KW-0472">Membrane</keyword>
<keyword evidence="5 11" id="KW-0812">Transmembrane</keyword>
<proteinExistence type="inferred from homology"/>
<gene>
    <name evidence="11" type="primary">atpB</name>
</gene>
<dbReference type="GO" id="GO:0005886">
    <property type="term" value="C:plasma membrane"/>
    <property type="evidence" value="ECO:0007669"/>
    <property type="project" value="UniProtKB-SubCell"/>
</dbReference>
<feature type="transmembrane region" description="Helical" evidence="11">
    <location>
        <begin position="251"/>
        <end position="270"/>
    </location>
</feature>
<dbReference type="InterPro" id="IPR000568">
    <property type="entry name" value="ATP_synth_F0_asu"/>
</dbReference>
<keyword evidence="11" id="KW-1003">Cell membrane</keyword>
<dbReference type="NCBIfam" id="TIGR01131">
    <property type="entry name" value="ATP_synt_6_or_A"/>
    <property type="match status" value="1"/>
</dbReference>
<evidence type="ECO:0000256" key="6">
    <source>
        <dbReference type="ARBA" id="ARBA00022781"/>
    </source>
</evidence>
<dbReference type="GO" id="GO:0045259">
    <property type="term" value="C:proton-transporting ATP synthase complex"/>
    <property type="evidence" value="ECO:0007669"/>
    <property type="project" value="UniProtKB-KW"/>
</dbReference>
<evidence type="ECO:0000256" key="7">
    <source>
        <dbReference type="ARBA" id="ARBA00022989"/>
    </source>
</evidence>
<accession>A0A6G6BY70</accession>
<evidence type="ECO:0000256" key="9">
    <source>
        <dbReference type="ARBA" id="ARBA00023136"/>
    </source>
</evidence>
<evidence type="ECO:0000313" key="13">
    <source>
        <dbReference type="EMBL" id="QID56915.1"/>
    </source>
</evidence>
<comment type="function">
    <text evidence="11 12">Key component of the proton channel; it plays a direct role in the translocation of protons across the membrane.</text>
</comment>
<feature type="transmembrane region" description="Helical" evidence="11">
    <location>
        <begin position="213"/>
        <end position="231"/>
    </location>
</feature>
<reference evidence="13" key="1">
    <citation type="journal article" date="2020" name="Biol. Lett.">
        <title>Evolutionary rates are correlated between cockroach symbionts and mitochondrial genomes.</title>
        <authorList>
            <person name="Arab D.A."/>
            <person name="Bourguignon T."/>
            <person name="Wang Z."/>
            <person name="Ho S.Y.W."/>
            <person name="Lo N."/>
        </authorList>
    </citation>
    <scope>NUCLEOTIDE SEQUENCE</scope>
    <source>
        <strain evidence="13">DHOG399</strain>
    </source>
</reference>
<dbReference type="Pfam" id="PF00119">
    <property type="entry name" value="ATP-synt_A"/>
    <property type="match status" value="1"/>
</dbReference>
<keyword evidence="7 11" id="KW-1133">Transmembrane helix</keyword>